<comment type="caution">
    <text evidence="1">The sequence shown here is derived from an EMBL/GenBank/DDBJ whole genome shotgun (WGS) entry which is preliminary data.</text>
</comment>
<protein>
    <submittedName>
        <fullName evidence="1">Uncharacterized protein</fullName>
    </submittedName>
</protein>
<organism evidence="1 2">
    <name type="scientific">Schizophyllum amplum</name>
    <dbReference type="NCBI Taxonomy" id="97359"/>
    <lineage>
        <taxon>Eukaryota</taxon>
        <taxon>Fungi</taxon>
        <taxon>Dikarya</taxon>
        <taxon>Basidiomycota</taxon>
        <taxon>Agaricomycotina</taxon>
        <taxon>Agaricomycetes</taxon>
        <taxon>Agaricomycetidae</taxon>
        <taxon>Agaricales</taxon>
        <taxon>Schizophyllaceae</taxon>
        <taxon>Schizophyllum</taxon>
    </lineage>
</organism>
<evidence type="ECO:0000313" key="2">
    <source>
        <dbReference type="Proteomes" id="UP000320762"/>
    </source>
</evidence>
<dbReference type="Proteomes" id="UP000320762">
    <property type="component" value="Unassembled WGS sequence"/>
</dbReference>
<proteinExistence type="predicted"/>
<gene>
    <name evidence="1" type="ORF">BD626DRAFT_513281</name>
</gene>
<accession>A0A550BZJ3</accession>
<name>A0A550BZJ3_9AGAR</name>
<sequence>MGDCDGPRWCRWAGAEVCKSNRRGGGQPVEASLDHNDIAAVRRSGTFLQGCFFAGCK</sequence>
<dbReference type="EMBL" id="VDMD01000041">
    <property type="protein sequence ID" value="TRM57906.1"/>
    <property type="molecule type" value="Genomic_DNA"/>
</dbReference>
<reference evidence="1 2" key="1">
    <citation type="journal article" date="2019" name="New Phytol.">
        <title>Comparative genomics reveals unique wood-decay strategies and fruiting body development in the Schizophyllaceae.</title>
        <authorList>
            <person name="Almasi E."/>
            <person name="Sahu N."/>
            <person name="Krizsan K."/>
            <person name="Balint B."/>
            <person name="Kovacs G.M."/>
            <person name="Kiss B."/>
            <person name="Cseklye J."/>
            <person name="Drula E."/>
            <person name="Henrissat B."/>
            <person name="Nagy I."/>
            <person name="Chovatia M."/>
            <person name="Adam C."/>
            <person name="LaButti K."/>
            <person name="Lipzen A."/>
            <person name="Riley R."/>
            <person name="Grigoriev I.V."/>
            <person name="Nagy L.G."/>
        </authorList>
    </citation>
    <scope>NUCLEOTIDE SEQUENCE [LARGE SCALE GENOMIC DNA]</scope>
    <source>
        <strain evidence="1 2">NL-1724</strain>
    </source>
</reference>
<dbReference type="AlphaFoldDB" id="A0A550BZJ3"/>
<keyword evidence="2" id="KW-1185">Reference proteome</keyword>
<evidence type="ECO:0000313" key="1">
    <source>
        <dbReference type="EMBL" id="TRM57906.1"/>
    </source>
</evidence>